<dbReference type="OrthoDB" id="3793892at2759"/>
<keyword evidence="1" id="KW-0479">Metal-binding</keyword>
<evidence type="ECO:0000256" key="2">
    <source>
        <dbReference type="SAM" id="MobiDB-lite"/>
    </source>
</evidence>
<feature type="domain" description="RING-type" evidence="3">
    <location>
        <begin position="73"/>
        <end position="118"/>
    </location>
</feature>
<dbReference type="EMBL" id="MU006782">
    <property type="protein sequence ID" value="KAF2641755.1"/>
    <property type="molecule type" value="Genomic_DNA"/>
</dbReference>
<gene>
    <name evidence="4" type="ORF">P280DRAFT_541202</name>
</gene>
<dbReference type="Proteomes" id="UP000799753">
    <property type="component" value="Unassembled WGS sequence"/>
</dbReference>
<sequence length="237" mass="26950">MNNSPEHTDNESEIGSFSDTASHVDINGLEADNIIMENDTIQADWVYFRPLIDFLKDHIDYLPTGIPYTDYDCPICLDHHSESRERFIQIDLPACHHIFGADCFEIHIQHSHTCPMCRTVWFEERVGSESSVENLAVFIGIPENMTEESGRALGRLLSQDGVGEFEFEDFIRSITQARNIEIGDSVELVPQEVDGEEEAEAQDEVMSGDIEGTGMSRDRDESSDEEGQPPRRRRRLE</sequence>
<dbReference type="InterPro" id="IPR013083">
    <property type="entry name" value="Znf_RING/FYVE/PHD"/>
</dbReference>
<organism evidence="4 5">
    <name type="scientific">Massarina eburnea CBS 473.64</name>
    <dbReference type="NCBI Taxonomy" id="1395130"/>
    <lineage>
        <taxon>Eukaryota</taxon>
        <taxon>Fungi</taxon>
        <taxon>Dikarya</taxon>
        <taxon>Ascomycota</taxon>
        <taxon>Pezizomycotina</taxon>
        <taxon>Dothideomycetes</taxon>
        <taxon>Pleosporomycetidae</taxon>
        <taxon>Pleosporales</taxon>
        <taxon>Massarineae</taxon>
        <taxon>Massarinaceae</taxon>
        <taxon>Massarina</taxon>
    </lineage>
</organism>
<protein>
    <recommendedName>
        <fullName evidence="3">RING-type domain-containing protein</fullName>
    </recommendedName>
</protein>
<evidence type="ECO:0000313" key="5">
    <source>
        <dbReference type="Proteomes" id="UP000799753"/>
    </source>
</evidence>
<evidence type="ECO:0000259" key="3">
    <source>
        <dbReference type="PROSITE" id="PS50089"/>
    </source>
</evidence>
<keyword evidence="1" id="KW-0863">Zinc-finger</keyword>
<feature type="compositionally biased region" description="Acidic residues" evidence="2">
    <location>
        <begin position="193"/>
        <end position="203"/>
    </location>
</feature>
<evidence type="ECO:0000256" key="1">
    <source>
        <dbReference type="PROSITE-ProRule" id="PRU00175"/>
    </source>
</evidence>
<dbReference type="PROSITE" id="PS50089">
    <property type="entry name" value="ZF_RING_2"/>
    <property type="match status" value="1"/>
</dbReference>
<feature type="region of interest" description="Disordered" evidence="2">
    <location>
        <begin position="192"/>
        <end position="237"/>
    </location>
</feature>
<keyword evidence="1" id="KW-0862">Zinc</keyword>
<reference evidence="4" key="1">
    <citation type="journal article" date="2020" name="Stud. Mycol.">
        <title>101 Dothideomycetes genomes: a test case for predicting lifestyles and emergence of pathogens.</title>
        <authorList>
            <person name="Haridas S."/>
            <person name="Albert R."/>
            <person name="Binder M."/>
            <person name="Bloem J."/>
            <person name="Labutti K."/>
            <person name="Salamov A."/>
            <person name="Andreopoulos B."/>
            <person name="Baker S."/>
            <person name="Barry K."/>
            <person name="Bills G."/>
            <person name="Bluhm B."/>
            <person name="Cannon C."/>
            <person name="Castanera R."/>
            <person name="Culley D."/>
            <person name="Daum C."/>
            <person name="Ezra D."/>
            <person name="Gonzalez J."/>
            <person name="Henrissat B."/>
            <person name="Kuo A."/>
            <person name="Liang C."/>
            <person name="Lipzen A."/>
            <person name="Lutzoni F."/>
            <person name="Magnuson J."/>
            <person name="Mondo S."/>
            <person name="Nolan M."/>
            <person name="Ohm R."/>
            <person name="Pangilinan J."/>
            <person name="Park H.-J."/>
            <person name="Ramirez L."/>
            <person name="Alfaro M."/>
            <person name="Sun H."/>
            <person name="Tritt A."/>
            <person name="Yoshinaga Y."/>
            <person name="Zwiers L.-H."/>
            <person name="Turgeon B."/>
            <person name="Goodwin S."/>
            <person name="Spatafora J."/>
            <person name="Crous P."/>
            <person name="Grigoriev I."/>
        </authorList>
    </citation>
    <scope>NUCLEOTIDE SEQUENCE</scope>
    <source>
        <strain evidence="4">CBS 473.64</strain>
    </source>
</reference>
<proteinExistence type="predicted"/>
<evidence type="ECO:0000313" key="4">
    <source>
        <dbReference type="EMBL" id="KAF2641755.1"/>
    </source>
</evidence>
<dbReference type="InterPro" id="IPR001841">
    <property type="entry name" value="Znf_RING"/>
</dbReference>
<accession>A0A6A6S2M0</accession>
<dbReference type="GO" id="GO:0008270">
    <property type="term" value="F:zinc ion binding"/>
    <property type="evidence" value="ECO:0007669"/>
    <property type="project" value="UniProtKB-KW"/>
</dbReference>
<keyword evidence="5" id="KW-1185">Reference proteome</keyword>
<dbReference type="Gene3D" id="3.30.40.10">
    <property type="entry name" value="Zinc/RING finger domain, C3HC4 (zinc finger)"/>
    <property type="match status" value="1"/>
</dbReference>
<name>A0A6A6S2M0_9PLEO</name>
<dbReference type="AlphaFoldDB" id="A0A6A6S2M0"/>
<dbReference type="SUPFAM" id="SSF57850">
    <property type="entry name" value="RING/U-box"/>
    <property type="match status" value="1"/>
</dbReference>
<dbReference type="Pfam" id="PF13639">
    <property type="entry name" value="zf-RING_2"/>
    <property type="match status" value="1"/>
</dbReference>